<feature type="compositionally biased region" description="Acidic residues" evidence="3">
    <location>
        <begin position="55"/>
        <end position="82"/>
    </location>
</feature>
<dbReference type="InterPro" id="IPR046350">
    <property type="entry name" value="Cystatin_sf"/>
</dbReference>
<feature type="domain" description="Cystatin" evidence="4">
    <location>
        <begin position="146"/>
        <end position="208"/>
    </location>
</feature>
<comment type="caution">
    <text evidence="5">The sequence shown here is derived from an EMBL/GenBank/DDBJ whole genome shotgun (WGS) entry which is preliminary data.</text>
</comment>
<organism evidence="5 6">
    <name type="scientific">Linum tenue</name>
    <dbReference type="NCBI Taxonomy" id="586396"/>
    <lineage>
        <taxon>Eukaryota</taxon>
        <taxon>Viridiplantae</taxon>
        <taxon>Streptophyta</taxon>
        <taxon>Embryophyta</taxon>
        <taxon>Tracheophyta</taxon>
        <taxon>Spermatophyta</taxon>
        <taxon>Magnoliopsida</taxon>
        <taxon>eudicotyledons</taxon>
        <taxon>Gunneridae</taxon>
        <taxon>Pentapetalae</taxon>
        <taxon>rosids</taxon>
        <taxon>fabids</taxon>
        <taxon>Malpighiales</taxon>
        <taxon>Linaceae</taxon>
        <taxon>Linum</taxon>
    </lineage>
</organism>
<evidence type="ECO:0000259" key="4">
    <source>
        <dbReference type="Pfam" id="PF00031"/>
    </source>
</evidence>
<evidence type="ECO:0000313" key="5">
    <source>
        <dbReference type="EMBL" id="CAI0375005.1"/>
    </source>
</evidence>
<evidence type="ECO:0000256" key="1">
    <source>
        <dbReference type="ARBA" id="ARBA00022690"/>
    </source>
</evidence>
<protein>
    <recommendedName>
        <fullName evidence="4">Cystatin domain-containing protein</fullName>
    </recommendedName>
</protein>
<dbReference type="Pfam" id="PF00031">
    <property type="entry name" value="Cystatin"/>
    <property type="match status" value="1"/>
</dbReference>
<name>A0AAV0GSG6_9ROSI</name>
<keyword evidence="1" id="KW-0646">Protease inhibitor</keyword>
<accession>A0AAV0GSG6</accession>
<dbReference type="Gene3D" id="3.10.450.10">
    <property type="match status" value="1"/>
</dbReference>
<dbReference type="GO" id="GO:0004869">
    <property type="term" value="F:cysteine-type endopeptidase inhibitor activity"/>
    <property type="evidence" value="ECO:0007669"/>
    <property type="project" value="UniProtKB-KW"/>
</dbReference>
<feature type="compositionally biased region" description="Basic and acidic residues" evidence="3">
    <location>
        <begin position="43"/>
        <end position="54"/>
    </location>
</feature>
<sequence length="287" mass="31730">MDSNLTTPIFGHELLATDANPDLSMSDVKSAPGSGSSSSKTDLGPEPKKQKTMDEATDDVQVTEEDDGDTDTDMEESEEEESTSIKVARKPLVLFPSDEEGMEKLRRFHKEVIESEGFDFTEFPPVDRIVHGVSPVDLKNDYSFNHVRVCVDHVVNQVNEADIKELKLEAGDILRANRRAVMGNNFYITFKATNMLCADPKDAEKEYQAQVYRDFLGNCETHLLRLKGQKEAIIEHPRRNKPLMYPGVEDSTDGGCITNTNTDGDCGCESVGPCDCDAGVDRQGVSS</sequence>
<dbReference type="SUPFAM" id="SSF54403">
    <property type="entry name" value="Cystatin/monellin"/>
    <property type="match status" value="1"/>
</dbReference>
<dbReference type="AlphaFoldDB" id="A0AAV0GSG6"/>
<proteinExistence type="predicted"/>
<keyword evidence="6" id="KW-1185">Reference proteome</keyword>
<evidence type="ECO:0000256" key="3">
    <source>
        <dbReference type="SAM" id="MobiDB-lite"/>
    </source>
</evidence>
<evidence type="ECO:0000256" key="2">
    <source>
        <dbReference type="ARBA" id="ARBA00022704"/>
    </source>
</evidence>
<dbReference type="PANTHER" id="PTHR31228">
    <property type="entry name" value="CYSTATIN/MONELLIN SUPERFAMILY PROTEIN"/>
    <property type="match status" value="1"/>
</dbReference>
<gene>
    <name evidence="5" type="ORF">LITE_LOCUS430</name>
</gene>
<keyword evidence="2" id="KW-0789">Thiol protease inhibitor</keyword>
<feature type="region of interest" description="Disordered" evidence="3">
    <location>
        <begin position="15"/>
        <end position="90"/>
    </location>
</feature>
<dbReference type="Proteomes" id="UP001154282">
    <property type="component" value="Unassembled WGS sequence"/>
</dbReference>
<reference evidence="5" key="1">
    <citation type="submission" date="2022-08" db="EMBL/GenBank/DDBJ databases">
        <authorList>
            <person name="Gutierrez-Valencia J."/>
        </authorList>
    </citation>
    <scope>NUCLEOTIDE SEQUENCE</scope>
</reference>
<dbReference type="InterPro" id="IPR000010">
    <property type="entry name" value="Cystatin_dom"/>
</dbReference>
<evidence type="ECO:0000313" key="6">
    <source>
        <dbReference type="Proteomes" id="UP001154282"/>
    </source>
</evidence>
<dbReference type="EMBL" id="CAMGYJ010000002">
    <property type="protein sequence ID" value="CAI0375005.1"/>
    <property type="molecule type" value="Genomic_DNA"/>
</dbReference>
<dbReference type="PANTHER" id="PTHR31228:SF22">
    <property type="entry name" value="CYSTATIN_MONELLIN SUPERFAMILY PROTEIN"/>
    <property type="match status" value="1"/>
</dbReference>